<sequence>MLGMEKRIHALYGDDVGKEADNPKTVERETAGAARAGVALALLAILLAGAAYFGMDAKVASLDQKLAAVAEVESRMAALEERAGRLPDEVRQILVADKVLQMARMAEQITPALTTPEQKAAMAAVMENLARVGQPALK</sequence>
<keyword evidence="1" id="KW-0472">Membrane</keyword>
<name>A0A0W8G3C6_9ZZZZ</name>
<dbReference type="EMBL" id="LNQE01000301">
    <property type="protein sequence ID" value="KUG27672.1"/>
    <property type="molecule type" value="Genomic_DNA"/>
</dbReference>
<keyword evidence="1" id="KW-0812">Transmembrane</keyword>
<feature type="transmembrane region" description="Helical" evidence="1">
    <location>
        <begin position="33"/>
        <end position="55"/>
    </location>
</feature>
<reference evidence="2" key="1">
    <citation type="journal article" date="2015" name="Proc. Natl. Acad. Sci. U.S.A.">
        <title>Networks of energetic and metabolic interactions define dynamics in microbial communities.</title>
        <authorList>
            <person name="Embree M."/>
            <person name="Liu J.K."/>
            <person name="Al-Bassam M.M."/>
            <person name="Zengler K."/>
        </authorList>
    </citation>
    <scope>NUCLEOTIDE SEQUENCE</scope>
</reference>
<proteinExistence type="predicted"/>
<evidence type="ECO:0000313" key="2">
    <source>
        <dbReference type="EMBL" id="KUG27672.1"/>
    </source>
</evidence>
<protein>
    <submittedName>
        <fullName evidence="2">Uncharacterized protein</fullName>
    </submittedName>
</protein>
<accession>A0A0W8G3C6</accession>
<organism evidence="2">
    <name type="scientific">hydrocarbon metagenome</name>
    <dbReference type="NCBI Taxonomy" id="938273"/>
    <lineage>
        <taxon>unclassified sequences</taxon>
        <taxon>metagenomes</taxon>
        <taxon>ecological metagenomes</taxon>
    </lineage>
</organism>
<dbReference type="AlphaFoldDB" id="A0A0W8G3C6"/>
<evidence type="ECO:0000256" key="1">
    <source>
        <dbReference type="SAM" id="Phobius"/>
    </source>
</evidence>
<keyword evidence="1" id="KW-1133">Transmembrane helix</keyword>
<gene>
    <name evidence="2" type="ORF">ASZ90_002478</name>
</gene>
<comment type="caution">
    <text evidence="2">The sequence shown here is derived from an EMBL/GenBank/DDBJ whole genome shotgun (WGS) entry which is preliminary data.</text>
</comment>